<keyword evidence="2" id="KW-1185">Reference proteome</keyword>
<evidence type="ECO:0000313" key="1">
    <source>
        <dbReference type="EMBL" id="KAK7857811.1"/>
    </source>
</evidence>
<accession>A0AAW0M4S0</accession>
<gene>
    <name evidence="1" type="ORF">CFP56_015843</name>
</gene>
<evidence type="ECO:0000313" key="2">
    <source>
        <dbReference type="Proteomes" id="UP000237347"/>
    </source>
</evidence>
<comment type="caution">
    <text evidence="1">The sequence shown here is derived from an EMBL/GenBank/DDBJ whole genome shotgun (WGS) entry which is preliminary data.</text>
</comment>
<proteinExistence type="predicted"/>
<dbReference type="EMBL" id="PKMF04000024">
    <property type="protein sequence ID" value="KAK7857811.1"/>
    <property type="molecule type" value="Genomic_DNA"/>
</dbReference>
<name>A0AAW0M4S0_QUESU</name>
<protein>
    <submittedName>
        <fullName evidence="1">Uncharacterized protein</fullName>
    </submittedName>
</protein>
<sequence>MKPLPENKGVRLSSGYLFHPIVESTFAVDFAPGLSHGKQQATGKCNTSKSVQNPFNRGSSLGLFSICILLAF</sequence>
<dbReference type="Proteomes" id="UP000237347">
    <property type="component" value="Unassembled WGS sequence"/>
</dbReference>
<dbReference type="AlphaFoldDB" id="A0AAW0M4S0"/>
<organism evidence="1 2">
    <name type="scientific">Quercus suber</name>
    <name type="common">Cork oak</name>
    <dbReference type="NCBI Taxonomy" id="58331"/>
    <lineage>
        <taxon>Eukaryota</taxon>
        <taxon>Viridiplantae</taxon>
        <taxon>Streptophyta</taxon>
        <taxon>Embryophyta</taxon>
        <taxon>Tracheophyta</taxon>
        <taxon>Spermatophyta</taxon>
        <taxon>Magnoliopsida</taxon>
        <taxon>eudicotyledons</taxon>
        <taxon>Gunneridae</taxon>
        <taxon>Pentapetalae</taxon>
        <taxon>rosids</taxon>
        <taxon>fabids</taxon>
        <taxon>Fagales</taxon>
        <taxon>Fagaceae</taxon>
        <taxon>Quercus</taxon>
    </lineage>
</organism>
<reference evidence="1 2" key="1">
    <citation type="journal article" date="2018" name="Sci. Data">
        <title>The draft genome sequence of cork oak.</title>
        <authorList>
            <person name="Ramos A.M."/>
            <person name="Usie A."/>
            <person name="Barbosa P."/>
            <person name="Barros P.M."/>
            <person name="Capote T."/>
            <person name="Chaves I."/>
            <person name="Simoes F."/>
            <person name="Abreu I."/>
            <person name="Carrasquinho I."/>
            <person name="Faro C."/>
            <person name="Guimaraes J.B."/>
            <person name="Mendonca D."/>
            <person name="Nobrega F."/>
            <person name="Rodrigues L."/>
            <person name="Saibo N.J.M."/>
            <person name="Varela M.C."/>
            <person name="Egas C."/>
            <person name="Matos J."/>
            <person name="Miguel C.M."/>
            <person name="Oliveira M.M."/>
            <person name="Ricardo C.P."/>
            <person name="Goncalves S."/>
        </authorList>
    </citation>
    <scope>NUCLEOTIDE SEQUENCE [LARGE SCALE GENOMIC DNA]</scope>
    <source>
        <strain evidence="2">cv. HL8</strain>
    </source>
</reference>